<proteinExistence type="predicted"/>
<accession>A0A368FXM7</accession>
<evidence type="ECO:0000313" key="2">
    <source>
        <dbReference type="Proteomes" id="UP000252519"/>
    </source>
</evidence>
<reference evidence="1 2" key="1">
    <citation type="submission" date="2014-10" db="EMBL/GenBank/DDBJ databases">
        <title>Draft genome of the hookworm Ancylostoma caninum.</title>
        <authorList>
            <person name="Mitreva M."/>
        </authorList>
    </citation>
    <scope>NUCLEOTIDE SEQUENCE [LARGE SCALE GENOMIC DNA]</scope>
    <source>
        <strain evidence="1 2">Baltimore</strain>
    </source>
</reference>
<dbReference type="OrthoDB" id="5864371at2759"/>
<comment type="caution">
    <text evidence="1">The sequence shown here is derived from an EMBL/GenBank/DDBJ whole genome shotgun (WGS) entry which is preliminary data.</text>
</comment>
<dbReference type="EMBL" id="JOJR01000629">
    <property type="protein sequence ID" value="RCN35749.1"/>
    <property type="molecule type" value="Genomic_DNA"/>
</dbReference>
<sequence>MNNLDQVQPSVTRQNDNLFPASALSLMERHIAKQNRNQHLPELRAHIMHDFVVDNEDSIGRKSIFNVGSFRGRPIMSRQKNVYVDDNGEALSILPYNEDSRRIHSRPNRYGG</sequence>
<organism evidence="1 2">
    <name type="scientific">Ancylostoma caninum</name>
    <name type="common">Dog hookworm</name>
    <dbReference type="NCBI Taxonomy" id="29170"/>
    <lineage>
        <taxon>Eukaryota</taxon>
        <taxon>Metazoa</taxon>
        <taxon>Ecdysozoa</taxon>
        <taxon>Nematoda</taxon>
        <taxon>Chromadorea</taxon>
        <taxon>Rhabditida</taxon>
        <taxon>Rhabditina</taxon>
        <taxon>Rhabditomorpha</taxon>
        <taxon>Strongyloidea</taxon>
        <taxon>Ancylostomatidae</taxon>
        <taxon>Ancylostomatinae</taxon>
        <taxon>Ancylostoma</taxon>
    </lineage>
</organism>
<keyword evidence="2" id="KW-1185">Reference proteome</keyword>
<protein>
    <submittedName>
        <fullName evidence="1">Uncharacterized protein</fullName>
    </submittedName>
</protein>
<dbReference type="Proteomes" id="UP000252519">
    <property type="component" value="Unassembled WGS sequence"/>
</dbReference>
<evidence type="ECO:0000313" key="1">
    <source>
        <dbReference type="EMBL" id="RCN35749.1"/>
    </source>
</evidence>
<dbReference type="AlphaFoldDB" id="A0A368FXM7"/>
<name>A0A368FXM7_ANCCA</name>
<gene>
    <name evidence="1" type="ORF">ANCCAN_18394</name>
</gene>